<dbReference type="Gene3D" id="3.40.50.300">
    <property type="entry name" value="P-loop containing nucleotide triphosphate hydrolases"/>
    <property type="match status" value="1"/>
</dbReference>
<dbReference type="Gene3D" id="3.60.21.10">
    <property type="match status" value="1"/>
</dbReference>
<dbReference type="InterPro" id="IPR032380">
    <property type="entry name" value="PNKP_ligase_dom"/>
</dbReference>
<dbReference type="PATRIC" id="fig|1136941.3.peg.586"/>
<dbReference type="GO" id="GO:0016791">
    <property type="term" value="F:phosphatase activity"/>
    <property type="evidence" value="ECO:0007669"/>
    <property type="project" value="TreeGrafter"/>
</dbReference>
<evidence type="ECO:0000259" key="1">
    <source>
        <dbReference type="Pfam" id="PF00149"/>
    </source>
</evidence>
<dbReference type="InterPro" id="IPR041780">
    <property type="entry name" value="MPP_PrpE-like"/>
</dbReference>
<sequence length="823" mass="90371">MGLILLIGTSGSGKSTFAARHFLPTEVVSSDVCRGLVSDDENDLAATPDAFDLLHHLVGIRLRRGLLTVVDATNVQPKARASLLRLARDHDVLVDAIVLDVPESVASSRNGVRTDRSVSSGVVHRQYADLKRSLGKLRREGFRKVHHLRGADAVDAASIRRERAWTDRADLTGPFDVIGDVHGCASELGTLLAKLGWVLEYDDDRVVGASHPEGRTAVFVGDLVDRGPDTPGVLRLVMGMVAAGTALCVAGNHDDKLGRALRGKPVTVSHGLAESLAQLDGETNEFRAAARDFLDGLLSHYVLDEGRLVVAHAGLKEAYHGRASKRVRAFALYGDTSGETDEFGFPDRYPWADDYRGSATVVYGHTPVTVPEWINNTVCIDTGAVFGGSLTALRYPERDFVAVPAEREWYAPTRPVEPPQPVRESAVLRWDDVTGTRWIDSPHAGRVKIPEENAAAAMEVMSRFAVDPRWLVYLPPTMSPTSTSSRDRFLEHPEQAFDDYAAWGVERVVCERKHMGSRAIAVLCRDADVARTRFGVDDGSAGIVYTRTGRSFFSDQTELVDGLRRAVVPLMDSLDSDWLVLDCELLPWSAKALPLIRSQYASVGAAARTALPAARELLAAAAARGLDVSDLAERTQRRDEHARAFRDAYAAYCEAPDAPIRVAPFHILATEGRLLATQQPHPWHLEQLARLDDPLIVRTEHRVVDLSSESDRAAAADWWSELTAAGGEGMVVKPADLSSPRLQPGLKVRGREYLRIIYGPDYTDSLDRLRSRSLKRKRSMAIREHGLGLDALAGFVDRRPLWEIHQSVFAVLAMESEPVDPRL</sequence>
<dbReference type="NCBIfam" id="TIGR04075">
    <property type="entry name" value="bacter_Pnkp"/>
    <property type="match status" value="1"/>
</dbReference>
<dbReference type="InterPro" id="IPR027417">
    <property type="entry name" value="P-loop_NTPase"/>
</dbReference>
<evidence type="ECO:0000259" key="2">
    <source>
        <dbReference type="Pfam" id="PF16542"/>
    </source>
</evidence>
<proteinExistence type="predicted"/>
<feature type="domain" description="Calcineurin-like phosphoesterase" evidence="1">
    <location>
        <begin position="174"/>
        <end position="368"/>
    </location>
</feature>
<evidence type="ECO:0000313" key="3">
    <source>
        <dbReference type="EMBL" id="ALG86558.1"/>
    </source>
</evidence>
<protein>
    <submittedName>
        <fullName evidence="3">Metallophosphoesterase</fullName>
    </submittedName>
</protein>
<keyword evidence="4" id="KW-1185">Reference proteome</keyword>
<dbReference type="GO" id="GO:0005737">
    <property type="term" value="C:cytoplasm"/>
    <property type="evidence" value="ECO:0007669"/>
    <property type="project" value="TreeGrafter"/>
</dbReference>
<accession>A0A0N9NFS3</accession>
<reference evidence="4" key="1">
    <citation type="submission" date="2015-06" db="EMBL/GenBank/DDBJ databases">
        <title>Complete genome sequence and metabolic analysis of phthalate degradation pathway in Gordonia sp. QH-11.</title>
        <authorList>
            <person name="Jin D."/>
            <person name="Kong X."/>
            <person name="Bai Z."/>
        </authorList>
    </citation>
    <scope>NUCLEOTIDE SEQUENCE [LARGE SCALE GENOMIC DNA]</scope>
    <source>
        <strain evidence="4">QH-11</strain>
    </source>
</reference>
<dbReference type="Proteomes" id="UP000063789">
    <property type="component" value="Chromosome"/>
</dbReference>
<dbReference type="Pfam" id="PF16542">
    <property type="entry name" value="PNKP_ligase"/>
    <property type="match status" value="1"/>
</dbReference>
<dbReference type="InterPro" id="IPR050126">
    <property type="entry name" value="Ap4A_hydrolase"/>
</dbReference>
<organism evidence="3 4">
    <name type="scientific">Gordonia phthalatica</name>
    <dbReference type="NCBI Taxonomy" id="1136941"/>
    <lineage>
        <taxon>Bacteria</taxon>
        <taxon>Bacillati</taxon>
        <taxon>Actinomycetota</taxon>
        <taxon>Actinomycetes</taxon>
        <taxon>Mycobacteriales</taxon>
        <taxon>Gordoniaceae</taxon>
        <taxon>Gordonia</taxon>
    </lineage>
</organism>
<dbReference type="SUPFAM" id="SSF52540">
    <property type="entry name" value="P-loop containing nucleoside triphosphate hydrolases"/>
    <property type="match status" value="1"/>
</dbReference>
<dbReference type="Pfam" id="PF13671">
    <property type="entry name" value="AAA_33"/>
    <property type="match status" value="1"/>
</dbReference>
<dbReference type="SUPFAM" id="SSF56300">
    <property type="entry name" value="Metallo-dependent phosphatases"/>
    <property type="match status" value="1"/>
</dbReference>
<dbReference type="InterPro" id="IPR024028">
    <property type="entry name" value="PNKP_bac"/>
</dbReference>
<dbReference type="PANTHER" id="PTHR42850:SF7">
    <property type="entry name" value="BIS(5'-NUCLEOSYL)-TETRAPHOSPHATASE PRPE [ASYMMETRICAL]"/>
    <property type="match status" value="1"/>
</dbReference>
<dbReference type="OrthoDB" id="9807890at2"/>
<dbReference type="KEGG" id="goq:ACH46_02910"/>
<dbReference type="STRING" id="1136941.ACH46_02910"/>
<gene>
    <name evidence="3" type="ORF">ACH46_02910</name>
</gene>
<evidence type="ECO:0000313" key="4">
    <source>
        <dbReference type="Proteomes" id="UP000063789"/>
    </source>
</evidence>
<dbReference type="InterPro" id="IPR029052">
    <property type="entry name" value="Metallo-depent_PP-like"/>
</dbReference>
<dbReference type="Pfam" id="PF00149">
    <property type="entry name" value="Metallophos"/>
    <property type="match status" value="1"/>
</dbReference>
<feature type="domain" description="Polynucleotide kinase-phosphatase ligase" evidence="2">
    <location>
        <begin position="456"/>
        <end position="818"/>
    </location>
</feature>
<name>A0A0N9NFS3_9ACTN</name>
<dbReference type="InterPro" id="IPR004843">
    <property type="entry name" value="Calcineurin-like_PHP"/>
</dbReference>
<dbReference type="AlphaFoldDB" id="A0A0N9NFS3"/>
<dbReference type="RefSeq" id="WP_062394900.1">
    <property type="nucleotide sequence ID" value="NZ_CP011853.1"/>
</dbReference>
<dbReference type="SUPFAM" id="SSF56091">
    <property type="entry name" value="DNA ligase/mRNA capping enzyme, catalytic domain"/>
    <property type="match status" value="1"/>
</dbReference>
<dbReference type="EMBL" id="CP011853">
    <property type="protein sequence ID" value="ALG86558.1"/>
    <property type="molecule type" value="Genomic_DNA"/>
</dbReference>
<dbReference type="CDD" id="cd07423">
    <property type="entry name" value="MPP_Prp_like"/>
    <property type="match status" value="1"/>
</dbReference>
<dbReference type="PANTHER" id="PTHR42850">
    <property type="entry name" value="METALLOPHOSPHOESTERASE"/>
    <property type="match status" value="1"/>
</dbReference>
<reference evidence="3 4" key="2">
    <citation type="journal article" date="2017" name="Int. J. Syst. Evol. Microbiol.">
        <title>Gordonia phthalatica sp. nov., a di-n-butyl phthalate-degrading bacterium isolated from activated sludge.</title>
        <authorList>
            <person name="Jin D."/>
            <person name="Kong X."/>
            <person name="Jia M."/>
            <person name="Yu X."/>
            <person name="Wang X."/>
            <person name="Zhuang X."/>
            <person name="Deng Y."/>
            <person name="Bai Z."/>
        </authorList>
    </citation>
    <scope>NUCLEOTIDE SEQUENCE [LARGE SCALE GENOMIC DNA]</scope>
    <source>
        <strain evidence="3 4">QH-11</strain>
    </source>
</reference>
<dbReference type="Gene3D" id="3.30.470.30">
    <property type="entry name" value="DNA ligase/mRNA capping enzyme"/>
    <property type="match status" value="2"/>
</dbReference>